<organism evidence="2 3">
    <name type="scientific">Knoellia flava</name>
    <dbReference type="NCBI Taxonomy" id="913969"/>
    <lineage>
        <taxon>Bacteria</taxon>
        <taxon>Bacillati</taxon>
        <taxon>Actinomycetota</taxon>
        <taxon>Actinomycetes</taxon>
        <taxon>Micrococcales</taxon>
        <taxon>Intrasporangiaceae</taxon>
        <taxon>Knoellia</taxon>
    </lineage>
</organism>
<feature type="domain" description="ACT" evidence="1">
    <location>
        <begin position="100"/>
        <end position="183"/>
    </location>
</feature>
<dbReference type="PROSITE" id="PS51671">
    <property type="entry name" value="ACT"/>
    <property type="match status" value="1"/>
</dbReference>
<dbReference type="SUPFAM" id="SSF55021">
    <property type="entry name" value="ACT-like"/>
    <property type="match status" value="2"/>
</dbReference>
<dbReference type="PANTHER" id="PTHR34875">
    <property type="entry name" value="UPF0237 PROTEIN MJ1558"/>
    <property type="match status" value="1"/>
</dbReference>
<dbReference type="RefSeq" id="WP_035947368.1">
    <property type="nucleotide sequence ID" value="NZ_BMEA01000003.1"/>
</dbReference>
<reference evidence="2" key="1">
    <citation type="journal article" date="2014" name="Int. J. Syst. Evol. Microbiol.">
        <title>Complete genome sequence of Corynebacterium casei LMG S-19264T (=DSM 44701T), isolated from a smear-ripened cheese.</title>
        <authorList>
            <consortium name="US DOE Joint Genome Institute (JGI-PGF)"/>
            <person name="Walter F."/>
            <person name="Albersmeier A."/>
            <person name="Kalinowski J."/>
            <person name="Ruckert C."/>
        </authorList>
    </citation>
    <scope>NUCLEOTIDE SEQUENCE</scope>
    <source>
        <strain evidence="2">CGMCC 1.10749</strain>
    </source>
</reference>
<dbReference type="PIRSF" id="PIRSF028103">
    <property type="entry name" value="GcvR"/>
    <property type="match status" value="1"/>
</dbReference>
<dbReference type="Pfam" id="PF13740">
    <property type="entry name" value="ACT_6"/>
    <property type="match status" value="1"/>
</dbReference>
<dbReference type="Gene3D" id="3.30.70.260">
    <property type="match status" value="2"/>
</dbReference>
<sequence length="187" mass="18810">MTTTLVLSVIGDDRAGLVKALADVIAANDGNWERSHLSELAGKFAGIVVVTVPDDRAGALREALAPLEGLLDVTVHGAADEATAADVGGQGTDEAPVRVRVELLGNDHPGIVGAVSGVLADHGLSVSELVTGTRPTPEAGGQLFDAVATATAPAGTDLPALQSALEELATEIMVDLTLDAPEPGEPA</sequence>
<dbReference type="GO" id="GO:0006355">
    <property type="term" value="P:regulation of DNA-templated transcription"/>
    <property type="evidence" value="ECO:0007669"/>
    <property type="project" value="InterPro"/>
</dbReference>
<evidence type="ECO:0000313" key="3">
    <source>
        <dbReference type="Proteomes" id="UP000628079"/>
    </source>
</evidence>
<proteinExistence type="predicted"/>
<evidence type="ECO:0000313" key="2">
    <source>
        <dbReference type="EMBL" id="GGB87865.1"/>
    </source>
</evidence>
<reference evidence="2" key="2">
    <citation type="submission" date="2020-09" db="EMBL/GenBank/DDBJ databases">
        <authorList>
            <person name="Sun Q."/>
            <person name="Zhou Y."/>
        </authorList>
    </citation>
    <scope>NUCLEOTIDE SEQUENCE</scope>
    <source>
        <strain evidence="2">CGMCC 1.10749</strain>
    </source>
</reference>
<dbReference type="Proteomes" id="UP000628079">
    <property type="component" value="Unassembled WGS sequence"/>
</dbReference>
<evidence type="ECO:0000259" key="1">
    <source>
        <dbReference type="PROSITE" id="PS51671"/>
    </source>
</evidence>
<dbReference type="AlphaFoldDB" id="A0A8H9KTF2"/>
<dbReference type="Pfam" id="PF01842">
    <property type="entry name" value="ACT"/>
    <property type="match status" value="1"/>
</dbReference>
<dbReference type="InterPro" id="IPR016867">
    <property type="entry name" value="GcvR"/>
</dbReference>
<gene>
    <name evidence="2" type="ORF">GCM10011314_29600</name>
</gene>
<name>A0A8H9KTF2_9MICO</name>
<dbReference type="InterPro" id="IPR050990">
    <property type="entry name" value="UPF0237/GcvR_regulator"/>
</dbReference>
<accession>A0A8H9KTF2</accession>
<dbReference type="InterPro" id="IPR002912">
    <property type="entry name" value="ACT_dom"/>
</dbReference>
<comment type="caution">
    <text evidence="2">The sequence shown here is derived from an EMBL/GenBank/DDBJ whole genome shotgun (WGS) entry which is preliminary data.</text>
</comment>
<dbReference type="CDD" id="cd04869">
    <property type="entry name" value="ACT_GcvR_2"/>
    <property type="match status" value="1"/>
</dbReference>
<protein>
    <recommendedName>
        <fullName evidence="1">ACT domain-containing protein</fullName>
    </recommendedName>
</protein>
<dbReference type="EMBL" id="BMEA01000003">
    <property type="protein sequence ID" value="GGB87865.1"/>
    <property type="molecule type" value="Genomic_DNA"/>
</dbReference>
<dbReference type="PANTHER" id="PTHR34875:SF6">
    <property type="entry name" value="UPF0237 PROTEIN MJ1558"/>
    <property type="match status" value="1"/>
</dbReference>
<dbReference type="InterPro" id="IPR045865">
    <property type="entry name" value="ACT-like_dom_sf"/>
</dbReference>